<evidence type="ECO:0000259" key="18">
    <source>
        <dbReference type="PROSITE" id="PS51762"/>
    </source>
</evidence>
<dbReference type="GO" id="GO:0009277">
    <property type="term" value="C:fungal-type cell wall"/>
    <property type="evidence" value="ECO:0007669"/>
    <property type="project" value="EnsemblFungi"/>
</dbReference>
<keyword evidence="7 14" id="KW-0378">Hydrolase</keyword>
<dbReference type="Gene3D" id="2.60.120.200">
    <property type="match status" value="1"/>
</dbReference>
<feature type="region of interest" description="Disordered" evidence="16">
    <location>
        <begin position="349"/>
        <end position="378"/>
    </location>
</feature>
<dbReference type="HOGENOM" id="CLU_040459_0_0_1"/>
<evidence type="ECO:0000256" key="7">
    <source>
        <dbReference type="ARBA" id="ARBA00022801"/>
    </source>
</evidence>
<keyword evidence="20" id="KW-1185">Reference proteome</keyword>
<evidence type="ECO:0000256" key="15">
    <source>
        <dbReference type="PIRSR" id="PIRSR037299-1"/>
    </source>
</evidence>
<dbReference type="AlphaFoldDB" id="G8BUM9"/>
<reference evidence="19 20" key="1">
    <citation type="journal article" date="2011" name="Proc. Natl. Acad. Sci. U.S.A.">
        <title>Evolutionary erosion of yeast sex chromosomes by mating-type switching accidents.</title>
        <authorList>
            <person name="Gordon J.L."/>
            <person name="Armisen D."/>
            <person name="Proux-Wera E."/>
            <person name="Oheigeartaigh S.S."/>
            <person name="Byrne K.P."/>
            <person name="Wolfe K.H."/>
        </authorList>
    </citation>
    <scope>NUCLEOTIDE SEQUENCE [LARGE SCALE GENOMIC DNA]</scope>
    <source>
        <strain evidence="20">ATCC 24235 / CBS 4417 / NBRC 1672 / NRRL Y-8282 / UCD 70-5</strain>
    </source>
</reference>
<dbReference type="PROSITE" id="PS51762">
    <property type="entry name" value="GH16_2"/>
    <property type="match status" value="1"/>
</dbReference>
<evidence type="ECO:0000256" key="16">
    <source>
        <dbReference type="SAM" id="MobiDB-lite"/>
    </source>
</evidence>
<feature type="active site" description="Nucleophile" evidence="15">
    <location>
        <position position="165"/>
    </location>
</feature>
<evidence type="ECO:0000256" key="1">
    <source>
        <dbReference type="ARBA" id="ARBA00000822"/>
    </source>
</evidence>
<sequence>MKLSLFLLSFVALIQSLTIASDSIYCNTTAHCPESMPCCSFTGVCGTGEYCLGSCNPAYSYSIDACLPVPVCKDMSTLFNKYSDKLVNAYSYLGNASEADWTYTGYVMDYEDEESLVLAMPKNTTGTVLSTTRYMWYGKYSIRLKTSHLAGVITAIVLYSQVEDEIDYEFVGTDLDTAQTNFYWQGTLNYSNSANISTTDTFSNFHTYEIDWQEDKTVWSIDGVVGRTLYKNETYNATTGVYRYPQTPSRIQISIWPGGDSSQGQGTIEWAGGAIDWDAEDISDPGYYYMILNEANITCYDPPKGTTKNGTSSYKFVSSDSFLEKDVAIVDANMILKNLGDSGLTNYTSSSSSSSSSAKTSKTTSSKSSNNKSDSSFSTAESQITSSSSINAEQKTKFFQDLSTTANSTGGAVSVLTNNWVSMVIGFIVTYIL</sequence>
<dbReference type="GO" id="GO:0016757">
    <property type="term" value="F:glycosyltransferase activity"/>
    <property type="evidence" value="ECO:0007669"/>
    <property type="project" value="UniProtKB-KW"/>
</dbReference>
<dbReference type="InterPro" id="IPR017168">
    <property type="entry name" value="CHR-like"/>
</dbReference>
<evidence type="ECO:0000256" key="2">
    <source>
        <dbReference type="ARBA" id="ARBA00004589"/>
    </source>
</evidence>
<keyword evidence="4" id="KW-0328">Glycosyltransferase</keyword>
<evidence type="ECO:0000256" key="14">
    <source>
        <dbReference type="PIRNR" id="PIRNR037299"/>
    </source>
</evidence>
<evidence type="ECO:0000256" key="13">
    <source>
        <dbReference type="ARBA" id="ARBA00038074"/>
    </source>
</evidence>
<feature type="domain" description="GH16" evidence="18">
    <location>
        <begin position="62"/>
        <end position="279"/>
    </location>
</feature>
<feature type="signal peptide" evidence="17">
    <location>
        <begin position="1"/>
        <end position="16"/>
    </location>
</feature>
<feature type="chain" id="PRO_5003508709" description="Crh-like protein" evidence="17">
    <location>
        <begin position="17"/>
        <end position="433"/>
    </location>
</feature>
<evidence type="ECO:0000256" key="17">
    <source>
        <dbReference type="SAM" id="SignalP"/>
    </source>
</evidence>
<evidence type="ECO:0000256" key="5">
    <source>
        <dbReference type="ARBA" id="ARBA00022679"/>
    </source>
</evidence>
<dbReference type="FunFam" id="2.60.120.200:FF:000159">
    <property type="entry name" value="Glycosidase"/>
    <property type="match status" value="1"/>
</dbReference>
<evidence type="ECO:0000256" key="9">
    <source>
        <dbReference type="ARBA" id="ARBA00023180"/>
    </source>
</evidence>
<dbReference type="PANTHER" id="PTHR10963:SF22">
    <property type="entry name" value="GLYCOSIDASE CRH2-RELATED"/>
    <property type="match status" value="1"/>
</dbReference>
<organism evidence="19 20">
    <name type="scientific">Tetrapisispora phaffii (strain ATCC 24235 / CBS 4417 / NBRC 1672 / NRRL Y-8282 / UCD 70-5)</name>
    <name type="common">Yeast</name>
    <name type="synonym">Fabospora phaffii</name>
    <dbReference type="NCBI Taxonomy" id="1071381"/>
    <lineage>
        <taxon>Eukaryota</taxon>
        <taxon>Fungi</taxon>
        <taxon>Dikarya</taxon>
        <taxon>Ascomycota</taxon>
        <taxon>Saccharomycotina</taxon>
        <taxon>Saccharomycetes</taxon>
        <taxon>Saccharomycetales</taxon>
        <taxon>Saccharomycetaceae</taxon>
        <taxon>Tetrapisispora</taxon>
    </lineage>
</organism>
<dbReference type="EC" id="3.2.-.-" evidence="14"/>
<dbReference type="InterPro" id="IPR050546">
    <property type="entry name" value="Glycosyl_Hydrlase_16"/>
</dbReference>
<keyword evidence="5" id="KW-0808">Transferase</keyword>
<evidence type="ECO:0000256" key="8">
    <source>
        <dbReference type="ARBA" id="ARBA00023136"/>
    </source>
</evidence>
<dbReference type="OrthoDB" id="4781at2759"/>
<dbReference type="GO" id="GO:0098552">
    <property type="term" value="C:side of membrane"/>
    <property type="evidence" value="ECO:0007669"/>
    <property type="project" value="UniProtKB-KW"/>
</dbReference>
<dbReference type="CDD" id="cd02183">
    <property type="entry name" value="GH16_fungal_CRH1_transglycosylase"/>
    <property type="match status" value="1"/>
</dbReference>
<dbReference type="KEGG" id="tpf:TPHA_0F03340"/>
<name>G8BUM9_TETPH</name>
<dbReference type="RefSeq" id="XP_003686249.1">
    <property type="nucleotide sequence ID" value="XM_003686201.1"/>
</dbReference>
<keyword evidence="9" id="KW-0325">Glycoprotein</keyword>
<comment type="similarity">
    <text evidence="13">Belongs to the glycosyl hydrolase 16 family. CRH1 subfamily.</text>
</comment>
<dbReference type="GO" id="GO:0006030">
    <property type="term" value="P:chitin metabolic process"/>
    <property type="evidence" value="ECO:0007669"/>
    <property type="project" value="EnsemblFungi"/>
</dbReference>
<dbReference type="GO" id="GO:0005975">
    <property type="term" value="P:carbohydrate metabolic process"/>
    <property type="evidence" value="ECO:0007669"/>
    <property type="project" value="InterPro"/>
</dbReference>
<keyword evidence="11" id="KW-0326">Glycosidase</keyword>
<dbReference type="OMA" id="WNATANQ"/>
<dbReference type="EMBL" id="HE612861">
    <property type="protein sequence ID" value="CCE63815.1"/>
    <property type="molecule type" value="Genomic_DNA"/>
</dbReference>
<dbReference type="GO" id="GO:0031505">
    <property type="term" value="P:fungal-type cell wall organization"/>
    <property type="evidence" value="ECO:0007669"/>
    <property type="project" value="EnsemblFungi"/>
</dbReference>
<dbReference type="PIRSF" id="PIRSF037299">
    <property type="entry name" value="Glycosidase_CRH1_prd"/>
    <property type="match status" value="1"/>
</dbReference>
<comment type="catalytic activity">
    <reaction evidence="1">
        <text>Random endo-hydrolysis of N-acetyl-beta-D-glucosaminide (1-&gt;4)-beta-linkages in chitin and chitodextrins.</text>
        <dbReference type="EC" id="3.2.1.14"/>
    </reaction>
</comment>
<dbReference type="GeneID" id="11535479"/>
<dbReference type="Pfam" id="PF00722">
    <property type="entry name" value="Glyco_hydro_16"/>
    <property type="match status" value="1"/>
</dbReference>
<gene>
    <name evidence="19" type="primary">TPHA0F03340</name>
    <name evidence="19" type="ordered locus">TPHA_0F03340</name>
</gene>
<keyword evidence="6 17" id="KW-0732">Signal</keyword>
<evidence type="ECO:0000256" key="12">
    <source>
        <dbReference type="ARBA" id="ARBA00023316"/>
    </source>
</evidence>
<proteinExistence type="inferred from homology"/>
<dbReference type="STRING" id="1071381.G8BUM9"/>
<dbReference type="GO" id="GO:0000144">
    <property type="term" value="C:cellular bud neck septin ring"/>
    <property type="evidence" value="ECO:0007669"/>
    <property type="project" value="EnsemblFungi"/>
</dbReference>
<evidence type="ECO:0000313" key="20">
    <source>
        <dbReference type="Proteomes" id="UP000005666"/>
    </source>
</evidence>
<keyword evidence="3" id="KW-0336">GPI-anchor</keyword>
<dbReference type="InterPro" id="IPR013320">
    <property type="entry name" value="ConA-like_dom_sf"/>
</dbReference>
<accession>G8BUM9</accession>
<comment type="subcellular location">
    <subcellularLocation>
        <location evidence="2">Membrane</location>
        <topology evidence="2">Lipid-anchor</topology>
        <topology evidence="2">GPI-anchor</topology>
    </subcellularLocation>
</comment>
<evidence type="ECO:0000256" key="4">
    <source>
        <dbReference type="ARBA" id="ARBA00022676"/>
    </source>
</evidence>
<keyword evidence="10" id="KW-0449">Lipoprotein</keyword>
<dbReference type="GO" id="GO:0008843">
    <property type="term" value="F:endochitinase activity"/>
    <property type="evidence" value="ECO:0007669"/>
    <property type="project" value="UniProtKB-EC"/>
</dbReference>
<evidence type="ECO:0000256" key="11">
    <source>
        <dbReference type="ARBA" id="ARBA00023295"/>
    </source>
</evidence>
<evidence type="ECO:0000256" key="3">
    <source>
        <dbReference type="ARBA" id="ARBA00022622"/>
    </source>
</evidence>
<dbReference type="SUPFAM" id="SSF49899">
    <property type="entry name" value="Concanavalin A-like lectins/glucanases"/>
    <property type="match status" value="1"/>
</dbReference>
<evidence type="ECO:0000256" key="6">
    <source>
        <dbReference type="ARBA" id="ARBA00022729"/>
    </source>
</evidence>
<keyword evidence="12" id="KW-0961">Cell wall biogenesis/degradation</keyword>
<evidence type="ECO:0000313" key="19">
    <source>
        <dbReference type="EMBL" id="CCE63815.1"/>
    </source>
</evidence>
<dbReference type="InterPro" id="IPR000757">
    <property type="entry name" value="Beta-glucanase-like"/>
</dbReference>
<dbReference type="PANTHER" id="PTHR10963">
    <property type="entry name" value="GLYCOSYL HYDROLASE-RELATED"/>
    <property type="match status" value="1"/>
</dbReference>
<feature type="active site" description="Proton donor" evidence="15">
    <location>
        <position position="169"/>
    </location>
</feature>
<evidence type="ECO:0000256" key="10">
    <source>
        <dbReference type="ARBA" id="ARBA00023288"/>
    </source>
</evidence>
<dbReference type="Proteomes" id="UP000005666">
    <property type="component" value="Chromosome 6"/>
</dbReference>
<protein>
    <recommendedName>
        <fullName evidence="14">Crh-like protein</fullName>
        <ecNumber evidence="14">3.2.-.-</ecNumber>
    </recommendedName>
</protein>
<dbReference type="eggNOG" id="ENOG502QVQI">
    <property type="taxonomic scope" value="Eukaryota"/>
</dbReference>
<keyword evidence="8 14" id="KW-0472">Membrane</keyword>